<dbReference type="CDD" id="cd00303">
    <property type="entry name" value="retropepsin_like"/>
    <property type="match status" value="1"/>
</dbReference>
<keyword evidence="1" id="KW-0863">Zinc-finger</keyword>
<dbReference type="SMART" id="SM00343">
    <property type="entry name" value="ZnF_C2HC"/>
    <property type="match status" value="2"/>
</dbReference>
<evidence type="ECO:0000256" key="1">
    <source>
        <dbReference type="PROSITE-ProRule" id="PRU00047"/>
    </source>
</evidence>
<gene>
    <name evidence="3" type="ORF">DERF_005153</name>
</gene>
<reference evidence="3" key="2">
    <citation type="journal article" date="2022" name="Res Sq">
        <title>Comparative Genomics Reveals Insights into the Divergent Evolution of Astigmatic Mites and Household Pest Adaptations.</title>
        <authorList>
            <person name="Xiong Q."/>
            <person name="Wan A.T.-Y."/>
            <person name="Liu X.-Y."/>
            <person name="Fung C.S.-H."/>
            <person name="Xiao X."/>
            <person name="Malainual N."/>
            <person name="Hou J."/>
            <person name="Wang L."/>
            <person name="Wang M."/>
            <person name="Yang K."/>
            <person name="Cui Y."/>
            <person name="Leung E."/>
            <person name="Nong W."/>
            <person name="Shin S.-K."/>
            <person name="Au S."/>
            <person name="Jeong K.Y."/>
            <person name="Chew F.T."/>
            <person name="Hui J."/>
            <person name="Leung T.F."/>
            <person name="Tungtrongchitr A."/>
            <person name="Zhong N."/>
            <person name="Liu Z."/>
            <person name="Tsui S."/>
        </authorList>
    </citation>
    <scope>NUCLEOTIDE SEQUENCE</scope>
    <source>
        <strain evidence="3">Derf</strain>
        <tissue evidence="3">Whole organism</tissue>
    </source>
</reference>
<protein>
    <recommendedName>
        <fullName evidence="2">CCHC-type domain-containing protein</fullName>
    </recommendedName>
</protein>
<dbReference type="Gene3D" id="2.40.70.10">
    <property type="entry name" value="Acid Proteases"/>
    <property type="match status" value="1"/>
</dbReference>
<dbReference type="Proteomes" id="UP000790347">
    <property type="component" value="Unassembled WGS sequence"/>
</dbReference>
<reference evidence="3" key="1">
    <citation type="submission" date="2013-05" db="EMBL/GenBank/DDBJ databases">
        <authorList>
            <person name="Yim A.K.Y."/>
            <person name="Chan T.F."/>
            <person name="Ji K.M."/>
            <person name="Liu X.Y."/>
            <person name="Zhou J.W."/>
            <person name="Li R.Q."/>
            <person name="Yang K.Y."/>
            <person name="Li J."/>
            <person name="Li M."/>
            <person name="Law P.T.W."/>
            <person name="Wu Y.L."/>
            <person name="Cai Z.L."/>
            <person name="Qin H."/>
            <person name="Bao Y."/>
            <person name="Leung R.K.K."/>
            <person name="Ng P.K.S."/>
            <person name="Zou J."/>
            <person name="Zhong X.J."/>
            <person name="Ran P.X."/>
            <person name="Zhong N.S."/>
            <person name="Liu Z.G."/>
            <person name="Tsui S.K.W."/>
        </authorList>
    </citation>
    <scope>NUCLEOTIDE SEQUENCE</scope>
    <source>
        <strain evidence="3">Derf</strain>
        <tissue evidence="3">Whole organism</tissue>
    </source>
</reference>
<dbReference type="EMBL" id="ASGP02000002">
    <property type="protein sequence ID" value="KAH9521500.1"/>
    <property type="molecule type" value="Genomic_DNA"/>
</dbReference>
<name>A0A922LAX4_DERFA</name>
<feature type="domain" description="CCHC-type" evidence="2">
    <location>
        <begin position="306"/>
        <end position="321"/>
    </location>
</feature>
<sequence length="471" mass="54671">MNPANLKLLRRQISCLFNRFELNQLILDHETIDKIEKLAEKLAIEHENYFNDEFDEEDLEVNIKISEYTLKMKKLLEFISSAKDESKVKIPKLKLQFSGFKKDWLSFLSLFQEMSQLNNFNIKEKFLLLLSALPERLKNGISLEPNELNFNWLIDFLNNKFGSEEIKESEILSQVEKLNVKSGPTWLIIEKIDKLFIQALNADISFDVREYVFRKKIWSAIPLATANEIKREEDQSVQNILKLLREKVRIEREWKLFQDSRINFSKDSFNSSVKCEICNLKNHQTFKCRNGSVESRKEAVFKKKLCLRCLKPGHNVKDCKSKFKCSFCKGDHASVICKKEKDKKGNKDLLALYDTGATISAISLKLCNFIKANVQESDKSISLANCVKTKSFGRAIIPVSINGICKEISFEILENLKHSVILGLNCIKSFGLEQRKDLRVYMNDVVIFNEYKSSSNEIQSLENENWSKIRT</sequence>
<dbReference type="SUPFAM" id="SSF50630">
    <property type="entry name" value="Acid proteases"/>
    <property type="match status" value="1"/>
</dbReference>
<dbReference type="InterPro" id="IPR001878">
    <property type="entry name" value="Znf_CCHC"/>
</dbReference>
<dbReference type="GO" id="GO:0008270">
    <property type="term" value="F:zinc ion binding"/>
    <property type="evidence" value="ECO:0007669"/>
    <property type="project" value="UniProtKB-KW"/>
</dbReference>
<dbReference type="PROSITE" id="PS50158">
    <property type="entry name" value="ZF_CCHC"/>
    <property type="match status" value="1"/>
</dbReference>
<keyword evidence="1" id="KW-0479">Metal-binding</keyword>
<evidence type="ECO:0000313" key="4">
    <source>
        <dbReference type="Proteomes" id="UP000790347"/>
    </source>
</evidence>
<keyword evidence="1" id="KW-0862">Zinc</keyword>
<evidence type="ECO:0000313" key="3">
    <source>
        <dbReference type="EMBL" id="KAH9521500.1"/>
    </source>
</evidence>
<dbReference type="InterPro" id="IPR021109">
    <property type="entry name" value="Peptidase_aspartic_dom_sf"/>
</dbReference>
<accession>A0A922LAX4</accession>
<organism evidence="3 4">
    <name type="scientific">Dermatophagoides farinae</name>
    <name type="common">American house dust mite</name>
    <dbReference type="NCBI Taxonomy" id="6954"/>
    <lineage>
        <taxon>Eukaryota</taxon>
        <taxon>Metazoa</taxon>
        <taxon>Ecdysozoa</taxon>
        <taxon>Arthropoda</taxon>
        <taxon>Chelicerata</taxon>
        <taxon>Arachnida</taxon>
        <taxon>Acari</taxon>
        <taxon>Acariformes</taxon>
        <taxon>Sarcoptiformes</taxon>
        <taxon>Astigmata</taxon>
        <taxon>Psoroptidia</taxon>
        <taxon>Analgoidea</taxon>
        <taxon>Pyroglyphidae</taxon>
        <taxon>Dermatophagoidinae</taxon>
        <taxon>Dermatophagoides</taxon>
    </lineage>
</organism>
<evidence type="ECO:0000259" key="2">
    <source>
        <dbReference type="PROSITE" id="PS50158"/>
    </source>
</evidence>
<dbReference type="GO" id="GO:0003676">
    <property type="term" value="F:nucleic acid binding"/>
    <property type="evidence" value="ECO:0007669"/>
    <property type="project" value="InterPro"/>
</dbReference>
<comment type="caution">
    <text evidence="3">The sequence shown here is derived from an EMBL/GenBank/DDBJ whole genome shotgun (WGS) entry which is preliminary data.</text>
</comment>
<dbReference type="PANTHER" id="PTHR47331">
    <property type="entry name" value="PHD-TYPE DOMAIN-CONTAINING PROTEIN"/>
    <property type="match status" value="1"/>
</dbReference>
<dbReference type="Gene3D" id="4.10.60.10">
    <property type="entry name" value="Zinc finger, CCHC-type"/>
    <property type="match status" value="1"/>
</dbReference>
<proteinExistence type="predicted"/>
<keyword evidence="4" id="KW-1185">Reference proteome</keyword>
<dbReference type="AlphaFoldDB" id="A0A922LAX4"/>